<sequence length="302" mass="32306">VDLYMRDSGAGISHDLPLVLGVDGAGEIVEAPQGSDLKPGDEVVLYPMASCGRCRACQAGDQPTCTHFNISGETRHGTFAEFIAMPEFCFVSKPENLTFQSAAALPVAYLTAWRMMFGKAPLQSAESVLIVGVGGGVAAACLQMARMIGARTIVTSSSDEKLTWAMELGASSVINYKTEKVARRVMEITGGEGVDMVIDNVGEASWGDSLRSLRRGGRLVTCGATTGGHPSADIQRLFARQLVIYGSTMGSLEEFRQLLEATRRELITPLVNAIYPLDDLTKGLDQMERGAQRGKLVIDVIG</sequence>
<dbReference type="SUPFAM" id="SSF51735">
    <property type="entry name" value="NAD(P)-binding Rossmann-fold domains"/>
    <property type="match status" value="1"/>
</dbReference>
<dbReference type="InterPro" id="IPR020843">
    <property type="entry name" value="ER"/>
</dbReference>
<feature type="non-terminal residue" evidence="2">
    <location>
        <position position="1"/>
    </location>
</feature>
<accession>A0A382NM16</accession>
<dbReference type="Pfam" id="PF00107">
    <property type="entry name" value="ADH_zinc_N"/>
    <property type="match status" value="1"/>
</dbReference>
<evidence type="ECO:0000313" key="2">
    <source>
        <dbReference type="EMBL" id="SVC60752.1"/>
    </source>
</evidence>
<dbReference type="InterPro" id="IPR052711">
    <property type="entry name" value="Zinc_ADH-like"/>
</dbReference>
<dbReference type="InterPro" id="IPR036291">
    <property type="entry name" value="NAD(P)-bd_dom_sf"/>
</dbReference>
<gene>
    <name evidence="2" type="ORF">METZ01_LOCUS313606</name>
</gene>
<dbReference type="PANTHER" id="PTHR45033:SF3">
    <property type="entry name" value="DEHYDROGENASE, PUTATIVE (AFU_ORTHOLOGUE AFUA_2G13270)-RELATED"/>
    <property type="match status" value="1"/>
</dbReference>
<feature type="domain" description="Enoyl reductase (ER)" evidence="1">
    <location>
        <begin position="21"/>
        <end position="298"/>
    </location>
</feature>
<reference evidence="2" key="1">
    <citation type="submission" date="2018-05" db="EMBL/GenBank/DDBJ databases">
        <authorList>
            <person name="Lanie J.A."/>
            <person name="Ng W.-L."/>
            <person name="Kazmierczak K.M."/>
            <person name="Andrzejewski T.M."/>
            <person name="Davidsen T.M."/>
            <person name="Wayne K.J."/>
            <person name="Tettelin H."/>
            <person name="Glass J.I."/>
            <person name="Rusch D."/>
            <person name="Podicherti R."/>
            <person name="Tsui H.-C.T."/>
            <person name="Winkler M.E."/>
        </authorList>
    </citation>
    <scope>NUCLEOTIDE SEQUENCE</scope>
</reference>
<dbReference type="PANTHER" id="PTHR45033">
    <property type="match status" value="1"/>
</dbReference>
<dbReference type="SUPFAM" id="SSF50129">
    <property type="entry name" value="GroES-like"/>
    <property type="match status" value="1"/>
</dbReference>
<dbReference type="EMBL" id="UINC01100582">
    <property type="protein sequence ID" value="SVC60752.1"/>
    <property type="molecule type" value="Genomic_DNA"/>
</dbReference>
<dbReference type="InterPro" id="IPR011032">
    <property type="entry name" value="GroES-like_sf"/>
</dbReference>
<dbReference type="SMART" id="SM00829">
    <property type="entry name" value="PKS_ER"/>
    <property type="match status" value="1"/>
</dbReference>
<dbReference type="Gene3D" id="3.40.50.720">
    <property type="entry name" value="NAD(P)-binding Rossmann-like Domain"/>
    <property type="match status" value="1"/>
</dbReference>
<dbReference type="InterPro" id="IPR013154">
    <property type="entry name" value="ADH-like_N"/>
</dbReference>
<dbReference type="AlphaFoldDB" id="A0A382NM16"/>
<dbReference type="InterPro" id="IPR013149">
    <property type="entry name" value="ADH-like_C"/>
</dbReference>
<organism evidence="2">
    <name type="scientific">marine metagenome</name>
    <dbReference type="NCBI Taxonomy" id="408172"/>
    <lineage>
        <taxon>unclassified sequences</taxon>
        <taxon>metagenomes</taxon>
        <taxon>ecological metagenomes</taxon>
    </lineage>
</organism>
<evidence type="ECO:0000259" key="1">
    <source>
        <dbReference type="SMART" id="SM00829"/>
    </source>
</evidence>
<protein>
    <recommendedName>
        <fullName evidence="1">Enoyl reductase (ER) domain-containing protein</fullName>
    </recommendedName>
</protein>
<dbReference type="Pfam" id="PF08240">
    <property type="entry name" value="ADH_N"/>
    <property type="match status" value="1"/>
</dbReference>
<proteinExistence type="predicted"/>
<name>A0A382NM16_9ZZZZ</name>
<dbReference type="GO" id="GO:0016491">
    <property type="term" value="F:oxidoreductase activity"/>
    <property type="evidence" value="ECO:0007669"/>
    <property type="project" value="InterPro"/>
</dbReference>
<dbReference type="Gene3D" id="3.90.180.10">
    <property type="entry name" value="Medium-chain alcohol dehydrogenases, catalytic domain"/>
    <property type="match status" value="1"/>
</dbReference>